<evidence type="ECO:0000313" key="2">
    <source>
        <dbReference type="EMBL" id="MBC8598887.1"/>
    </source>
</evidence>
<organism evidence="2 3">
    <name type="scientific">Enterocloster hominis</name>
    <name type="common">ex Liu et al. 2021</name>
    <dbReference type="NCBI Taxonomy" id="2763663"/>
    <lineage>
        <taxon>Bacteria</taxon>
        <taxon>Bacillati</taxon>
        <taxon>Bacillota</taxon>
        <taxon>Clostridia</taxon>
        <taxon>Lachnospirales</taxon>
        <taxon>Lachnospiraceae</taxon>
        <taxon>Enterocloster</taxon>
    </lineage>
</organism>
<gene>
    <name evidence="2" type="ORF">H8708_06535</name>
</gene>
<feature type="domain" description="Glycosyltransferase 2-like" evidence="1">
    <location>
        <begin position="5"/>
        <end position="157"/>
    </location>
</feature>
<reference evidence="2 3" key="1">
    <citation type="submission" date="2020-08" db="EMBL/GenBank/DDBJ databases">
        <title>Genome public.</title>
        <authorList>
            <person name="Liu C."/>
            <person name="Sun Q."/>
        </authorList>
    </citation>
    <scope>NUCLEOTIDE SEQUENCE [LARGE SCALE GENOMIC DNA]</scope>
    <source>
        <strain evidence="2 3">BX10</strain>
    </source>
</reference>
<dbReference type="InterPro" id="IPR029044">
    <property type="entry name" value="Nucleotide-diphossugar_trans"/>
</dbReference>
<protein>
    <submittedName>
        <fullName evidence="2">Glycosyltransferase family 2 protein</fullName>
    </submittedName>
</protein>
<dbReference type="Gene3D" id="3.90.550.10">
    <property type="entry name" value="Spore Coat Polysaccharide Biosynthesis Protein SpsA, Chain A"/>
    <property type="match status" value="1"/>
</dbReference>
<dbReference type="Proteomes" id="UP000647491">
    <property type="component" value="Unassembled WGS sequence"/>
</dbReference>
<sequence length="236" mass="27604">MVSVSLCMIVKNEEEVLGRCLDSVAGFPDEILVTDTGSTDGTKAAAMERGARVFDFPWRDDFAAARNFSFSQGRGTYLFWMDADDVVRPDQRRKLLDLKERLGRADCLPDVVMMKYAAAFRRDGSLAAAFYRERLIRRGTGAVWKGRVHETVKPFGIIWKEDIWIEHRKMRIRDPERNLRILESMRKNGEEFGPREQYYYEMERAFARRCREAALENGQLLTQPRNERFVNGRYLW</sequence>
<dbReference type="EMBL" id="JACRTJ010000014">
    <property type="protein sequence ID" value="MBC8598887.1"/>
    <property type="molecule type" value="Genomic_DNA"/>
</dbReference>
<evidence type="ECO:0000313" key="3">
    <source>
        <dbReference type="Proteomes" id="UP000647491"/>
    </source>
</evidence>
<proteinExistence type="predicted"/>
<dbReference type="SUPFAM" id="SSF53448">
    <property type="entry name" value="Nucleotide-diphospho-sugar transferases"/>
    <property type="match status" value="1"/>
</dbReference>
<keyword evidence="3" id="KW-1185">Reference proteome</keyword>
<dbReference type="InterPro" id="IPR001173">
    <property type="entry name" value="Glyco_trans_2-like"/>
</dbReference>
<dbReference type="CDD" id="cd02511">
    <property type="entry name" value="Beta4Glucosyltransferase"/>
    <property type="match status" value="1"/>
</dbReference>
<evidence type="ECO:0000259" key="1">
    <source>
        <dbReference type="Pfam" id="PF00535"/>
    </source>
</evidence>
<name>A0ABR7NU75_9FIRM</name>
<dbReference type="PANTHER" id="PTHR43630:SF2">
    <property type="entry name" value="GLYCOSYLTRANSFERASE"/>
    <property type="match status" value="1"/>
</dbReference>
<dbReference type="PANTHER" id="PTHR43630">
    <property type="entry name" value="POLY-BETA-1,6-N-ACETYL-D-GLUCOSAMINE SYNTHASE"/>
    <property type="match status" value="1"/>
</dbReference>
<comment type="caution">
    <text evidence="2">The sequence shown here is derived from an EMBL/GenBank/DDBJ whole genome shotgun (WGS) entry which is preliminary data.</text>
</comment>
<dbReference type="Pfam" id="PF00535">
    <property type="entry name" value="Glycos_transf_2"/>
    <property type="match status" value="1"/>
</dbReference>
<accession>A0ABR7NU75</accession>